<gene>
    <name evidence="7" type="ORF">GGQ54_002269</name>
</gene>
<reference evidence="7 8" key="1">
    <citation type="submission" date="2020-07" db="EMBL/GenBank/DDBJ databases">
        <title>Sequencing the genomes of 1000 actinobacteria strains.</title>
        <authorList>
            <person name="Klenk H.-P."/>
        </authorList>
    </citation>
    <scope>NUCLEOTIDE SEQUENCE [LARGE SCALE GENOMIC DNA]</scope>
    <source>
        <strain evidence="7 8">DSM 103164</strain>
    </source>
</reference>
<dbReference type="InterPro" id="IPR016167">
    <property type="entry name" value="FAD-bd_PCMH_sub1"/>
</dbReference>
<proteinExistence type="inferred from homology"/>
<dbReference type="Gene3D" id="3.40.462.20">
    <property type="match status" value="1"/>
</dbReference>
<comment type="cofactor">
    <cofactor evidence="1">
        <name>FAD</name>
        <dbReference type="ChEBI" id="CHEBI:57692"/>
    </cofactor>
</comment>
<dbReference type="SUPFAM" id="SSF56176">
    <property type="entry name" value="FAD-binding/transporter-associated domain-like"/>
    <property type="match status" value="1"/>
</dbReference>
<evidence type="ECO:0000256" key="1">
    <source>
        <dbReference type="ARBA" id="ARBA00001974"/>
    </source>
</evidence>
<organism evidence="7 8">
    <name type="scientific">Naumannella cuiyingiana</name>
    <dbReference type="NCBI Taxonomy" id="1347891"/>
    <lineage>
        <taxon>Bacteria</taxon>
        <taxon>Bacillati</taxon>
        <taxon>Actinomycetota</taxon>
        <taxon>Actinomycetes</taxon>
        <taxon>Propionibacteriales</taxon>
        <taxon>Propionibacteriaceae</taxon>
        <taxon>Naumannella</taxon>
    </lineage>
</organism>
<comment type="caution">
    <text evidence="7">The sequence shown here is derived from an EMBL/GenBank/DDBJ whole genome shotgun (WGS) entry which is preliminary data.</text>
</comment>
<dbReference type="GO" id="GO:0016491">
    <property type="term" value="F:oxidoreductase activity"/>
    <property type="evidence" value="ECO:0007669"/>
    <property type="project" value="UniProtKB-KW"/>
</dbReference>
<dbReference type="PANTHER" id="PTHR42973:SF39">
    <property type="entry name" value="FAD-BINDING PCMH-TYPE DOMAIN-CONTAINING PROTEIN"/>
    <property type="match status" value="1"/>
</dbReference>
<evidence type="ECO:0000313" key="8">
    <source>
        <dbReference type="Proteomes" id="UP000527616"/>
    </source>
</evidence>
<accession>A0A7Z0DAC6</accession>
<evidence type="ECO:0000256" key="4">
    <source>
        <dbReference type="ARBA" id="ARBA00022827"/>
    </source>
</evidence>
<protein>
    <recommendedName>
        <fullName evidence="6">FAD-binding PCMH-type domain-containing protein</fullName>
    </recommendedName>
</protein>
<dbReference type="AlphaFoldDB" id="A0A7Z0DAC6"/>
<evidence type="ECO:0000259" key="6">
    <source>
        <dbReference type="PROSITE" id="PS51387"/>
    </source>
</evidence>
<evidence type="ECO:0000313" key="7">
    <source>
        <dbReference type="EMBL" id="NYI71709.1"/>
    </source>
</evidence>
<dbReference type="InterPro" id="IPR006094">
    <property type="entry name" value="Oxid_FAD_bind_N"/>
</dbReference>
<dbReference type="PROSITE" id="PS51387">
    <property type="entry name" value="FAD_PCMH"/>
    <property type="match status" value="1"/>
</dbReference>
<evidence type="ECO:0000256" key="2">
    <source>
        <dbReference type="ARBA" id="ARBA00005466"/>
    </source>
</evidence>
<keyword evidence="5" id="KW-0560">Oxidoreductase</keyword>
<dbReference type="Gene3D" id="3.30.43.10">
    <property type="entry name" value="Uridine Diphospho-n-acetylenolpyruvylglucosamine Reductase, domain 2"/>
    <property type="match status" value="1"/>
</dbReference>
<keyword evidence="3" id="KW-0285">Flavoprotein</keyword>
<evidence type="ECO:0000256" key="3">
    <source>
        <dbReference type="ARBA" id="ARBA00022630"/>
    </source>
</evidence>
<keyword evidence="8" id="KW-1185">Reference proteome</keyword>
<sequence>MSDWNGSVFTPGDDGYAAELNTNNQSVEHRPALVVAAADTADVVRAVQYARAHGLSVAVQTTGHGMSLPSDGVLISTQRLNRVEIDAGTRIARVQGGARWLDVIPAAAAYGLAPLNGSSPQVGVVGFMLGGGVGMLGRQHGYAADHIRSLRIVTADGEERRVDPDSDPELFWAVRGGKGNLGVVTQIEFDLFEVSDLYGGGLYFPAETVAQLLELYVAWTLDLPRTMSTSILLSRYPDIEQVRAELRGKYVAHLRVAYFGPAEEAERLLRPVRELDAPLLDTVGAMPYTDIGTIHHEPVGPYSVYESGFYTGYLAASDTRTILKRVGPDVNAPLIFELRHHGGGYRTLPAISNPVGGRDAEFTIYIGSVIDPPAMTTDKAIHTAIRDDFAHVDRGTVLNFLGAHTDFETIHRAFLPEDAGRLIAVQQKRDPQNVFCINHRLAAQEGASH</sequence>
<dbReference type="RefSeq" id="WP_179445499.1">
    <property type="nucleotide sequence ID" value="NZ_JACBZS010000001.1"/>
</dbReference>
<comment type="similarity">
    <text evidence="2">Belongs to the oxygen-dependent FAD-linked oxidoreductase family.</text>
</comment>
<dbReference type="InterPro" id="IPR016166">
    <property type="entry name" value="FAD-bd_PCMH"/>
</dbReference>
<dbReference type="PANTHER" id="PTHR42973">
    <property type="entry name" value="BINDING OXIDOREDUCTASE, PUTATIVE (AFU_ORTHOLOGUE AFUA_1G17690)-RELATED"/>
    <property type="match status" value="1"/>
</dbReference>
<dbReference type="Pfam" id="PF01565">
    <property type="entry name" value="FAD_binding_4"/>
    <property type="match status" value="1"/>
</dbReference>
<evidence type="ECO:0000256" key="5">
    <source>
        <dbReference type="ARBA" id="ARBA00023002"/>
    </source>
</evidence>
<keyword evidence="4" id="KW-0274">FAD</keyword>
<dbReference type="Gene3D" id="3.30.465.10">
    <property type="match status" value="1"/>
</dbReference>
<name>A0A7Z0DAC6_9ACTN</name>
<dbReference type="GO" id="GO:0071949">
    <property type="term" value="F:FAD binding"/>
    <property type="evidence" value="ECO:0007669"/>
    <property type="project" value="InterPro"/>
</dbReference>
<dbReference type="InterPro" id="IPR016169">
    <property type="entry name" value="FAD-bd_PCMH_sub2"/>
</dbReference>
<dbReference type="InterPro" id="IPR036318">
    <property type="entry name" value="FAD-bd_PCMH-like_sf"/>
</dbReference>
<dbReference type="Proteomes" id="UP000527616">
    <property type="component" value="Unassembled WGS sequence"/>
</dbReference>
<dbReference type="InterPro" id="IPR050416">
    <property type="entry name" value="FAD-linked_Oxidoreductase"/>
</dbReference>
<feature type="domain" description="FAD-binding PCMH-type" evidence="6">
    <location>
        <begin position="27"/>
        <end position="194"/>
    </location>
</feature>
<dbReference type="EMBL" id="JACBZS010000001">
    <property type="protein sequence ID" value="NYI71709.1"/>
    <property type="molecule type" value="Genomic_DNA"/>
</dbReference>